<protein>
    <submittedName>
        <fullName evidence="1">Uncharacterized protein</fullName>
    </submittedName>
</protein>
<accession>A0A090D010</accession>
<dbReference type="RefSeq" id="WP_041018127.1">
    <property type="nucleotide sequence ID" value="NZ_CCEJ010000008.1"/>
</dbReference>
<dbReference type="STRING" id="1437425.CSEC_1817"/>
<evidence type="ECO:0000313" key="1">
    <source>
        <dbReference type="EMBL" id="CDR34626.1"/>
    </source>
</evidence>
<dbReference type="eggNOG" id="ENOG5032UU1">
    <property type="taxonomic scope" value="Bacteria"/>
</dbReference>
<name>A0A090D010_9BACT</name>
<reference evidence="1" key="1">
    <citation type="submission" date="2013-12" db="EMBL/GenBank/DDBJ databases">
        <authorList>
            <person name="Linke B."/>
        </authorList>
    </citation>
    <scope>NUCLEOTIDE SEQUENCE [LARGE SCALE GENOMIC DNA]</scope>
    <source>
        <strain evidence="1">CRIB-18</strain>
    </source>
</reference>
<reference evidence="1" key="2">
    <citation type="submission" date="2014-09" db="EMBL/GenBank/DDBJ databases">
        <title>Criblamydia sequanensis harbors a mega-plasmid encoding arsenite resistance.</title>
        <authorList>
            <person name="Bertelli C."/>
            <person name="Goesmann A."/>
            <person name="Greub G."/>
        </authorList>
    </citation>
    <scope>NUCLEOTIDE SEQUENCE [LARGE SCALE GENOMIC DNA]</scope>
    <source>
        <strain evidence="1">CRIB-18</strain>
    </source>
</reference>
<dbReference type="OrthoDB" id="21041at2"/>
<comment type="caution">
    <text evidence="1">The sequence shown here is derived from an EMBL/GenBank/DDBJ whole genome shotgun (WGS) entry which is preliminary data.</text>
</comment>
<sequence length="567" mass="65452">MSQENLSKEIAERLEAIESAIRVLEEYNHRKSAMKMQAVSSHLKSLFQKIFLPEKKTTDFSEKLTAAIVTLKSNYLLLEKFQKGSPKEQKLAKLAVAAIHDFNDKNETKKSPSWSHKIPFLLLKTLGLEKEESSFPKILMPIKLSSHYEEGEEVRKNAASALKTEGVRLSLKKREVHEKPLTQELDMFRMKGIMLLKDHEIPLKVIDLAKVPVQFSGLADKETVVLSQTLLPLPGEEIELSGEFIRKQGASLRSVPQTFRMLRRSMQSGYPHPKQYAGWALSNCFIPNCPLRPEFLPLFKQFHEKKNAVAIALLPKGRLNTLAKKSLQLKEEAFKKNKTYFLNLHKKLASQFLKLVPESLISQEKSLEILDLFFGKIAEEKEAFNTLSQTYSLFENQVIASIHEKLLEKRTFDKEIMLQTKVEGYLPLYFFLEKVYEEALFDLTEKKKYLFPFKEAIDFVHLLGKIFEQSILFIFIQEAGETLEFCPPLLTLHERTVQAAAFKQAVDFIRECETPPNNILEAEKLLAKRLEEDILLFGEDFEEHFSEINNLINELEEYAHARHFTKT</sequence>
<evidence type="ECO:0000313" key="2">
    <source>
        <dbReference type="Proteomes" id="UP000031552"/>
    </source>
</evidence>
<dbReference type="EMBL" id="CCEJ010000008">
    <property type="protein sequence ID" value="CDR34626.1"/>
    <property type="molecule type" value="Genomic_DNA"/>
</dbReference>
<organism evidence="1 2">
    <name type="scientific">Candidatus Criblamydia sequanensis CRIB-18</name>
    <dbReference type="NCBI Taxonomy" id="1437425"/>
    <lineage>
        <taxon>Bacteria</taxon>
        <taxon>Pseudomonadati</taxon>
        <taxon>Chlamydiota</taxon>
        <taxon>Chlamydiia</taxon>
        <taxon>Parachlamydiales</taxon>
        <taxon>Candidatus Criblamydiaceae</taxon>
        <taxon>Candidatus Criblamydia</taxon>
    </lineage>
</organism>
<dbReference type="Proteomes" id="UP000031552">
    <property type="component" value="Unassembled WGS sequence"/>
</dbReference>
<dbReference type="AlphaFoldDB" id="A0A090D010"/>
<proteinExistence type="predicted"/>
<keyword evidence="2" id="KW-1185">Reference proteome</keyword>
<gene>
    <name evidence="1" type="ORF">CSEC_1817</name>
</gene>